<dbReference type="InterPro" id="IPR037401">
    <property type="entry name" value="SnoaL-like"/>
</dbReference>
<dbReference type="GO" id="GO:0016853">
    <property type="term" value="F:isomerase activity"/>
    <property type="evidence" value="ECO:0007669"/>
    <property type="project" value="UniProtKB-KW"/>
</dbReference>
<gene>
    <name evidence="2" type="ORF">LARV_03916</name>
</gene>
<evidence type="ECO:0000313" key="3">
    <source>
        <dbReference type="Proteomes" id="UP000055060"/>
    </source>
</evidence>
<protein>
    <submittedName>
        <fullName evidence="2">Ketosteroid isomerase-related protein</fullName>
    </submittedName>
</protein>
<keyword evidence="2" id="KW-0413">Isomerase</keyword>
<name>A0A0K8MY38_9CHLR</name>
<dbReference type="InterPro" id="IPR032710">
    <property type="entry name" value="NTF2-like_dom_sf"/>
</dbReference>
<dbReference type="Gene3D" id="3.10.450.50">
    <property type="match status" value="1"/>
</dbReference>
<evidence type="ECO:0000259" key="1">
    <source>
        <dbReference type="Pfam" id="PF12680"/>
    </source>
</evidence>
<keyword evidence="3" id="KW-1185">Reference proteome</keyword>
<organism evidence="2">
    <name type="scientific">Longilinea arvoryzae</name>
    <dbReference type="NCBI Taxonomy" id="360412"/>
    <lineage>
        <taxon>Bacteria</taxon>
        <taxon>Bacillati</taxon>
        <taxon>Chloroflexota</taxon>
        <taxon>Anaerolineae</taxon>
        <taxon>Anaerolineales</taxon>
        <taxon>Anaerolineaceae</taxon>
        <taxon>Longilinea</taxon>
    </lineage>
</organism>
<accession>A0A0K8MY38</accession>
<dbReference type="Proteomes" id="UP000055060">
    <property type="component" value="Unassembled WGS sequence"/>
</dbReference>
<dbReference type="EMBL" id="DF967973">
    <property type="protein sequence ID" value="GAP16120.1"/>
    <property type="molecule type" value="Genomic_DNA"/>
</dbReference>
<feature type="domain" description="SnoaL-like" evidence="1">
    <location>
        <begin position="10"/>
        <end position="120"/>
    </location>
</feature>
<dbReference type="RefSeq" id="WP_075075499.1">
    <property type="nucleotide sequence ID" value="NZ_DF967973.1"/>
</dbReference>
<dbReference type="AlphaFoldDB" id="A0A0K8MY38"/>
<evidence type="ECO:0000313" key="2">
    <source>
        <dbReference type="EMBL" id="GAP16120.1"/>
    </source>
</evidence>
<dbReference type="OrthoDB" id="13610at2"/>
<reference evidence="2" key="1">
    <citation type="submission" date="2015-07" db="EMBL/GenBank/DDBJ databases">
        <title>Draft Genome Sequences of Anaerolinea thermolimosa IMO-1, Bellilinea caldifistulae GOMI-1, Leptolinea tardivitalis YMTK-2, Levilinea saccharolytica KIBI-1,Longilinea arvoryzae KOME-1, Previously Described as Members of the Anaerolineaceae (Chloroflexi).</title>
        <authorList>
            <person name="Sekiguchi Y."/>
            <person name="Ohashi A."/>
            <person name="Matsuura N."/>
            <person name="Tourlousse M.D."/>
        </authorList>
    </citation>
    <scope>NUCLEOTIDE SEQUENCE [LARGE SCALE GENOMIC DNA]</scope>
    <source>
        <strain evidence="2">KOME-1</strain>
    </source>
</reference>
<dbReference type="STRING" id="360412.LARV_03916"/>
<proteinExistence type="predicted"/>
<sequence>MNTDPNLSAVLAFNDALNAANVDAMLACMTEDCVFENTYPPPDGERFEGRAAVRGFWKFFFSSSRSAHIEIEEIFSAGEPSTEGERVVMRWRYSWTDEHGQAGHVRGLDLYRMENRLIAEKLSYVKG</sequence>
<dbReference type="Pfam" id="PF12680">
    <property type="entry name" value="SnoaL_2"/>
    <property type="match status" value="1"/>
</dbReference>
<dbReference type="SUPFAM" id="SSF54427">
    <property type="entry name" value="NTF2-like"/>
    <property type="match status" value="1"/>
</dbReference>